<organism evidence="1 2">
    <name type="scientific">Paracoccus haeundaensis</name>
    <dbReference type="NCBI Taxonomy" id="225362"/>
    <lineage>
        <taxon>Bacteria</taxon>
        <taxon>Pseudomonadati</taxon>
        <taxon>Pseudomonadota</taxon>
        <taxon>Alphaproteobacteria</taxon>
        <taxon>Rhodobacterales</taxon>
        <taxon>Paracoccaceae</taxon>
        <taxon>Paracoccus</taxon>
    </lineage>
</organism>
<dbReference type="GO" id="GO:0019634">
    <property type="term" value="P:organic phosphonate metabolic process"/>
    <property type="evidence" value="ECO:0007669"/>
    <property type="project" value="InterPro"/>
</dbReference>
<dbReference type="InterPro" id="IPR038058">
    <property type="entry name" value="PhnH-like_sp"/>
</dbReference>
<accession>A0A5C4R6Q1</accession>
<dbReference type="NCBIfam" id="TIGR03292">
    <property type="entry name" value="PhnH_redo"/>
    <property type="match status" value="1"/>
</dbReference>
<dbReference type="GO" id="GO:0016829">
    <property type="term" value="F:lyase activity"/>
    <property type="evidence" value="ECO:0007669"/>
    <property type="project" value="UniProtKB-KW"/>
</dbReference>
<dbReference type="PIRSF" id="PIRSF020680">
    <property type="entry name" value="PhnH"/>
    <property type="match status" value="1"/>
</dbReference>
<dbReference type="AlphaFoldDB" id="A0A5C4R6Q1"/>
<evidence type="ECO:0000313" key="1">
    <source>
        <dbReference type="EMBL" id="TNH39673.1"/>
    </source>
</evidence>
<reference evidence="1 2" key="1">
    <citation type="submission" date="2019-06" db="EMBL/GenBank/DDBJ databases">
        <authorList>
            <person name="Li J."/>
        </authorList>
    </citation>
    <scope>NUCLEOTIDE SEQUENCE [LARGE SCALE GENOMIC DNA]</scope>
    <source>
        <strain evidence="1 2">CGMCC 1.8012</strain>
    </source>
</reference>
<keyword evidence="2" id="KW-1185">Reference proteome</keyword>
<keyword evidence="1" id="KW-0456">Lyase</keyword>
<gene>
    <name evidence="1" type="primary">phnH</name>
    <name evidence="1" type="ORF">FHD67_08145</name>
</gene>
<name>A0A5C4R6Q1_9RHOB</name>
<dbReference type="InterPro" id="IPR008772">
    <property type="entry name" value="Phosphonate_metab_PhnH"/>
</dbReference>
<dbReference type="RefSeq" id="WP_139598408.1">
    <property type="nucleotide sequence ID" value="NZ_VDDC01000013.1"/>
</dbReference>
<dbReference type="Pfam" id="PF05845">
    <property type="entry name" value="PhnH"/>
    <property type="match status" value="1"/>
</dbReference>
<dbReference type="Proteomes" id="UP000304880">
    <property type="component" value="Unassembled WGS sequence"/>
</dbReference>
<protein>
    <submittedName>
        <fullName evidence="1">Phosphonate C-P lyase system protein PhnH</fullName>
    </submittedName>
</protein>
<dbReference type="SUPFAM" id="SSF159709">
    <property type="entry name" value="PhnH-like"/>
    <property type="match status" value="1"/>
</dbReference>
<proteinExistence type="predicted"/>
<evidence type="ECO:0000313" key="2">
    <source>
        <dbReference type="Proteomes" id="UP000304880"/>
    </source>
</evidence>
<sequence length="182" mass="19239">MTGHGFTDPSRQSAQGFRVLMDAMARPGTIHRLDQAHAPGVGPAAATVLLLLADPTTPVHLAGALPGLAPWLRFHAGCPMADAPSAALAVGRWPDLLPLDRFAVGLPDYPDRSATLIVELDRLDADGPVLRGPGIRDRATLSLPATAPFRVNRALFPMGLDFILTCGDRLACLPRSTRVEAA</sequence>
<dbReference type="EMBL" id="VDDC01000013">
    <property type="protein sequence ID" value="TNH39673.1"/>
    <property type="molecule type" value="Genomic_DNA"/>
</dbReference>
<dbReference type="Gene3D" id="3.40.50.11310">
    <property type="entry name" value="Bacterial phosphonate metabolism protein PhnH"/>
    <property type="match status" value="1"/>
</dbReference>
<comment type="caution">
    <text evidence="1">The sequence shown here is derived from an EMBL/GenBank/DDBJ whole genome shotgun (WGS) entry which is preliminary data.</text>
</comment>